<dbReference type="STRING" id="1448320.A0A319D7B7"/>
<evidence type="ECO:0000313" key="1">
    <source>
        <dbReference type="EMBL" id="PYH90427.1"/>
    </source>
</evidence>
<dbReference type="Proteomes" id="UP000247810">
    <property type="component" value="Unassembled WGS sequence"/>
</dbReference>
<sequence length="520" mass="58337">MEKFTTPSPAQLALAMAIVKLKPVGIDIKEYLLQIRKNIKRAHRTERYCNKDKFLDSISFWQQAYERSEAEQSKLLDRVYELEQRNESLLARTQGADAIGANRIEVPSKRKATAKSNATGNTATMRKRAKTQLLPRTGSILLSGDSPLGLSGDIIDSLGSLEQSTAPFLRQFYTLQKVLQKRPNNSNIIKAAVELCGTTARKFLSAVGESNRSRPKSKIILPKKPDVLAILHSTDSAYGLLIQALKKLSVTEQTLRDVGHITYQLVRLYEAVLEILRRYCLLKSEQTLLNTNTSAMITRQKQKAKEKGSKTGCFNNIQEDLDDEIATQMSLLLSKMGLSLNMSCINDRGVMEGFLFVLLSRVGKLLCLFVFQDLRLRPDLHMDPSKLSLPEGLKEMDLDENSLHAAAMEAKHLIWPLERILAALETPSLSPSDSSTAPQSTPFIARIKEKLQGTLLQSVFGPDSIWVKVLQNPAQPEDRDLERLRACSQIPEQSVPDWFVQEVWRLLGWELVAMSHPSEA</sequence>
<keyword evidence="2" id="KW-1185">Reference proteome</keyword>
<dbReference type="OrthoDB" id="202825at2759"/>
<accession>A0A319D7B7</accession>
<protein>
    <submittedName>
        <fullName evidence="1">Uncharacterized protein</fullName>
    </submittedName>
</protein>
<dbReference type="AlphaFoldDB" id="A0A319D7B7"/>
<proteinExistence type="predicted"/>
<gene>
    <name evidence="1" type="ORF">BO71DRAFT_422284</name>
</gene>
<organism evidence="1 2">
    <name type="scientific">Aspergillus ellipticus CBS 707.79</name>
    <dbReference type="NCBI Taxonomy" id="1448320"/>
    <lineage>
        <taxon>Eukaryota</taxon>
        <taxon>Fungi</taxon>
        <taxon>Dikarya</taxon>
        <taxon>Ascomycota</taxon>
        <taxon>Pezizomycotina</taxon>
        <taxon>Eurotiomycetes</taxon>
        <taxon>Eurotiomycetidae</taxon>
        <taxon>Eurotiales</taxon>
        <taxon>Aspergillaceae</taxon>
        <taxon>Aspergillus</taxon>
        <taxon>Aspergillus subgen. Circumdati</taxon>
    </lineage>
</organism>
<reference evidence="1 2" key="1">
    <citation type="submission" date="2018-02" db="EMBL/GenBank/DDBJ databases">
        <title>The genomes of Aspergillus section Nigri reveals drivers in fungal speciation.</title>
        <authorList>
            <consortium name="DOE Joint Genome Institute"/>
            <person name="Vesth T.C."/>
            <person name="Nybo J."/>
            <person name="Theobald S."/>
            <person name="Brandl J."/>
            <person name="Frisvad J.C."/>
            <person name="Nielsen K.F."/>
            <person name="Lyhne E.K."/>
            <person name="Kogle M.E."/>
            <person name="Kuo A."/>
            <person name="Riley R."/>
            <person name="Clum A."/>
            <person name="Nolan M."/>
            <person name="Lipzen A."/>
            <person name="Salamov A."/>
            <person name="Henrissat B."/>
            <person name="Wiebenga A."/>
            <person name="De vries R.P."/>
            <person name="Grigoriev I.V."/>
            <person name="Mortensen U.H."/>
            <person name="Andersen M.R."/>
            <person name="Baker S.E."/>
        </authorList>
    </citation>
    <scope>NUCLEOTIDE SEQUENCE [LARGE SCALE GENOMIC DNA]</scope>
    <source>
        <strain evidence="1 2">CBS 707.79</strain>
    </source>
</reference>
<dbReference type="EMBL" id="KZ825983">
    <property type="protein sequence ID" value="PYH90427.1"/>
    <property type="molecule type" value="Genomic_DNA"/>
</dbReference>
<dbReference type="VEuPathDB" id="FungiDB:BO71DRAFT_422284"/>
<evidence type="ECO:0000313" key="2">
    <source>
        <dbReference type="Proteomes" id="UP000247810"/>
    </source>
</evidence>
<name>A0A319D7B7_9EURO</name>